<keyword evidence="2" id="KW-1185">Reference proteome</keyword>
<accession>A0AAN7SQY4</accession>
<organism evidence="1 2">
    <name type="scientific">Aquatica leii</name>
    <dbReference type="NCBI Taxonomy" id="1421715"/>
    <lineage>
        <taxon>Eukaryota</taxon>
        <taxon>Metazoa</taxon>
        <taxon>Ecdysozoa</taxon>
        <taxon>Arthropoda</taxon>
        <taxon>Hexapoda</taxon>
        <taxon>Insecta</taxon>
        <taxon>Pterygota</taxon>
        <taxon>Neoptera</taxon>
        <taxon>Endopterygota</taxon>
        <taxon>Coleoptera</taxon>
        <taxon>Polyphaga</taxon>
        <taxon>Elateriformia</taxon>
        <taxon>Elateroidea</taxon>
        <taxon>Lampyridae</taxon>
        <taxon>Luciolinae</taxon>
        <taxon>Aquatica</taxon>
    </lineage>
</organism>
<evidence type="ECO:0000313" key="2">
    <source>
        <dbReference type="Proteomes" id="UP001353858"/>
    </source>
</evidence>
<protein>
    <submittedName>
        <fullName evidence="1">Uncharacterized protein</fullName>
    </submittedName>
</protein>
<name>A0AAN7SQY4_9COLE</name>
<comment type="caution">
    <text evidence="1">The sequence shown here is derived from an EMBL/GenBank/DDBJ whole genome shotgun (WGS) entry which is preliminary data.</text>
</comment>
<proteinExistence type="predicted"/>
<feature type="non-terminal residue" evidence="1">
    <location>
        <position position="1"/>
    </location>
</feature>
<reference evidence="2" key="1">
    <citation type="submission" date="2023-01" db="EMBL/GenBank/DDBJ databases">
        <title>Key to firefly adult light organ development and bioluminescence: homeobox transcription factors regulate luciferase expression and transportation to peroxisome.</title>
        <authorList>
            <person name="Fu X."/>
        </authorList>
    </citation>
    <scope>NUCLEOTIDE SEQUENCE [LARGE SCALE GENOMIC DNA]</scope>
</reference>
<dbReference type="AlphaFoldDB" id="A0AAN7SQY4"/>
<dbReference type="Proteomes" id="UP001353858">
    <property type="component" value="Unassembled WGS sequence"/>
</dbReference>
<gene>
    <name evidence="1" type="ORF">RN001_001554</name>
</gene>
<dbReference type="EMBL" id="JARPUR010000001">
    <property type="protein sequence ID" value="KAK4885283.1"/>
    <property type="molecule type" value="Genomic_DNA"/>
</dbReference>
<sequence length="75" mass="8758">GEYPTSELYDSKLTVLITNLLNVIHNRTNIIQPLTKTVLLNYSTSCRGPALNIWRWTTTLTQQKRKNERMCVHKQ</sequence>
<evidence type="ECO:0000313" key="1">
    <source>
        <dbReference type="EMBL" id="KAK4885283.1"/>
    </source>
</evidence>